<keyword evidence="1" id="KW-0378">Hydrolase</keyword>
<dbReference type="EMBL" id="UOEJ01000148">
    <property type="protein sequence ID" value="VAW01463.1"/>
    <property type="molecule type" value="Genomic_DNA"/>
</dbReference>
<organism evidence="3">
    <name type="scientific">hydrothermal vent metagenome</name>
    <dbReference type="NCBI Taxonomy" id="652676"/>
    <lineage>
        <taxon>unclassified sequences</taxon>
        <taxon>metagenomes</taxon>
        <taxon>ecological metagenomes</taxon>
    </lineage>
</organism>
<dbReference type="InterPro" id="IPR029058">
    <property type="entry name" value="AB_hydrolase_fold"/>
</dbReference>
<dbReference type="Pfam" id="PF07859">
    <property type="entry name" value="Abhydrolase_3"/>
    <property type="match status" value="1"/>
</dbReference>
<dbReference type="FunFam" id="3.40.50.1820:FF:000089">
    <property type="entry name" value="Alpha/beta hydrolase"/>
    <property type="match status" value="1"/>
</dbReference>
<dbReference type="PANTHER" id="PTHR48081:SF8">
    <property type="entry name" value="ALPHA_BETA HYDROLASE FOLD-3 DOMAIN-CONTAINING PROTEIN-RELATED"/>
    <property type="match status" value="1"/>
</dbReference>
<dbReference type="GO" id="GO:0016787">
    <property type="term" value="F:hydrolase activity"/>
    <property type="evidence" value="ECO:0007669"/>
    <property type="project" value="UniProtKB-KW"/>
</dbReference>
<name>A0A3B0SBX5_9ZZZZ</name>
<protein>
    <submittedName>
        <fullName evidence="3">Esterase/lipase</fullName>
    </submittedName>
</protein>
<reference evidence="3" key="1">
    <citation type="submission" date="2018-06" db="EMBL/GenBank/DDBJ databases">
        <authorList>
            <person name="Zhirakovskaya E."/>
        </authorList>
    </citation>
    <scope>NUCLEOTIDE SEQUENCE</scope>
</reference>
<feature type="domain" description="Alpha/beta hydrolase fold-3" evidence="2">
    <location>
        <begin position="81"/>
        <end position="290"/>
    </location>
</feature>
<accession>A0A3B0SBX5</accession>
<evidence type="ECO:0000313" key="3">
    <source>
        <dbReference type="EMBL" id="VAW01463.1"/>
    </source>
</evidence>
<dbReference type="Gene3D" id="3.40.50.1820">
    <property type="entry name" value="alpha/beta hydrolase"/>
    <property type="match status" value="1"/>
</dbReference>
<dbReference type="SUPFAM" id="SSF53474">
    <property type="entry name" value="alpha/beta-Hydrolases"/>
    <property type="match status" value="1"/>
</dbReference>
<proteinExistence type="predicted"/>
<gene>
    <name evidence="3" type="ORF">MNBD_ALPHA01-1361</name>
</gene>
<dbReference type="InterPro" id="IPR050300">
    <property type="entry name" value="GDXG_lipolytic_enzyme"/>
</dbReference>
<dbReference type="AlphaFoldDB" id="A0A3B0SBX5"/>
<evidence type="ECO:0000256" key="1">
    <source>
        <dbReference type="ARBA" id="ARBA00022801"/>
    </source>
</evidence>
<sequence length="314" mass="33919">MLDKQTEKMLTEMGEAGAPALHEMPVDEARGMLSAISAMSGYQDSHVHACEDREISGPAGPVPIRIYSPHEASPDQPAPLLIFYHGGGFVLGDIDTHDSITRYLCEKAGAVVISVDYRLAPENPFPAGVEDCYSALVWAANNARELGADATRMAVAGDSAGGNMAAAVCLMARDRDGPGIKLQLLIYPGVDMSLEVNYPSYDKYGGGEYFLSLADMKWFNGLYFKNNEDARDMRASPLLCTDLSNLPTALVVTAGYDPLCDQGELYADRLNEAGVKAEYQCFTGTIHGFFNFAGVLDVGVQGMDRLVKAMKDHL</sequence>
<evidence type="ECO:0000259" key="2">
    <source>
        <dbReference type="Pfam" id="PF07859"/>
    </source>
</evidence>
<dbReference type="InterPro" id="IPR013094">
    <property type="entry name" value="AB_hydrolase_3"/>
</dbReference>
<dbReference type="PANTHER" id="PTHR48081">
    <property type="entry name" value="AB HYDROLASE SUPERFAMILY PROTEIN C4A8.06C"/>
    <property type="match status" value="1"/>
</dbReference>